<dbReference type="OrthoDB" id="9805928at2"/>
<dbReference type="PANTHER" id="PTHR38431:SF1">
    <property type="entry name" value="BLL2305 PROTEIN"/>
    <property type="match status" value="1"/>
</dbReference>
<dbReference type="SUPFAM" id="SSF53850">
    <property type="entry name" value="Periplasmic binding protein-like II"/>
    <property type="match status" value="1"/>
</dbReference>
<dbReference type="Proteomes" id="UP000075806">
    <property type="component" value="Unassembled WGS sequence"/>
</dbReference>
<name>A0A161PIC3_9BACI</name>
<dbReference type="AlphaFoldDB" id="A0A161PIC3"/>
<dbReference type="InterPro" id="IPR024370">
    <property type="entry name" value="PBP_domain"/>
</dbReference>
<dbReference type="Pfam" id="PF12728">
    <property type="entry name" value="HTH_17"/>
    <property type="match status" value="1"/>
</dbReference>
<evidence type="ECO:0000259" key="2">
    <source>
        <dbReference type="Pfam" id="PF12728"/>
    </source>
</evidence>
<evidence type="ECO:0000313" key="4">
    <source>
        <dbReference type="Proteomes" id="UP000075806"/>
    </source>
</evidence>
<dbReference type="InterPro" id="IPR009061">
    <property type="entry name" value="DNA-bd_dom_put_sf"/>
</dbReference>
<dbReference type="Pfam" id="PF12727">
    <property type="entry name" value="PBP_like"/>
    <property type="match status" value="1"/>
</dbReference>
<feature type="domain" description="PBP" evidence="1">
    <location>
        <begin position="95"/>
        <end position="278"/>
    </location>
</feature>
<feature type="domain" description="Helix-turn-helix" evidence="2">
    <location>
        <begin position="6"/>
        <end position="54"/>
    </location>
</feature>
<evidence type="ECO:0008006" key="5">
    <source>
        <dbReference type="Google" id="ProtNLM"/>
    </source>
</evidence>
<dbReference type="Gene3D" id="3.40.190.10">
    <property type="entry name" value="Periplasmic binding protein-like II"/>
    <property type="match status" value="1"/>
</dbReference>
<evidence type="ECO:0000313" key="3">
    <source>
        <dbReference type="EMBL" id="KYG33394.1"/>
    </source>
</evidence>
<dbReference type="SUPFAM" id="SSF46955">
    <property type="entry name" value="Putative DNA-binding domain"/>
    <property type="match status" value="1"/>
</dbReference>
<dbReference type="NCBIfam" id="TIGR01764">
    <property type="entry name" value="excise"/>
    <property type="match status" value="1"/>
</dbReference>
<sequence>MNENSYTTEEVANILKVSKLTIYDLIKKGQLPAYKVGKQMRVDSDELYAYKQRNKMSSNTEVTNMSPLQKPNADSIIISGQDICLDLVGSHLESVTKVKTLRSYKGSLNSLISMYQGQCDIVSVHLFDGETNQYNLPYVKRILTGRSFMLVNLIYRQAGFYVQKNNPKQIQSWNDLFEKNIKMVNRETGAGARVLLDEQLKIHGISPKNLQGYKNEESNHLSVANVVKQGKADVGVGIKRAAEILDVDFVPLINESYDLVILKTDENQLWLNKVLSILRSSEFKQELKAIGGYNTIDTGKIMYEQ</sequence>
<dbReference type="InterPro" id="IPR041657">
    <property type="entry name" value="HTH_17"/>
</dbReference>
<proteinExistence type="predicted"/>
<evidence type="ECO:0000259" key="1">
    <source>
        <dbReference type="Pfam" id="PF12727"/>
    </source>
</evidence>
<dbReference type="GO" id="GO:0003677">
    <property type="term" value="F:DNA binding"/>
    <property type="evidence" value="ECO:0007669"/>
    <property type="project" value="InterPro"/>
</dbReference>
<reference evidence="3" key="1">
    <citation type="submission" date="2016-02" db="EMBL/GenBank/DDBJ databases">
        <title>Genome sequence of Bacillus trypoxylicola KCTC 13244(T).</title>
        <authorList>
            <person name="Jeong H."/>
            <person name="Park S.-H."/>
            <person name="Choi S.-K."/>
        </authorList>
    </citation>
    <scope>NUCLEOTIDE SEQUENCE [LARGE SCALE GENOMIC DNA]</scope>
    <source>
        <strain evidence="3">KCTC 13244</strain>
    </source>
</reference>
<organism evidence="3 4">
    <name type="scientific">Alkalihalobacillus trypoxylicola</name>
    <dbReference type="NCBI Taxonomy" id="519424"/>
    <lineage>
        <taxon>Bacteria</taxon>
        <taxon>Bacillati</taxon>
        <taxon>Bacillota</taxon>
        <taxon>Bacilli</taxon>
        <taxon>Bacillales</taxon>
        <taxon>Bacillaceae</taxon>
        <taxon>Alkalihalobacillus</taxon>
    </lineage>
</organism>
<comment type="caution">
    <text evidence="3">The sequence shown here is derived from an EMBL/GenBank/DDBJ whole genome shotgun (WGS) entry which is preliminary data.</text>
</comment>
<dbReference type="InterPro" id="IPR010093">
    <property type="entry name" value="SinI_DNA-bd"/>
</dbReference>
<protein>
    <recommendedName>
        <fullName evidence="5">Excisionase</fullName>
    </recommendedName>
</protein>
<dbReference type="PANTHER" id="PTHR38431">
    <property type="entry name" value="BLL2305 PROTEIN"/>
    <property type="match status" value="1"/>
</dbReference>
<dbReference type="STRING" id="519424.AZF04_16920"/>
<dbReference type="EMBL" id="LTAO01000007">
    <property type="protein sequence ID" value="KYG33394.1"/>
    <property type="molecule type" value="Genomic_DNA"/>
</dbReference>
<gene>
    <name evidence="3" type="ORF">AZF04_16920</name>
</gene>
<accession>A0A161PIC3</accession>
<keyword evidence="4" id="KW-1185">Reference proteome</keyword>
<dbReference type="RefSeq" id="WP_061947933.1">
    <property type="nucleotide sequence ID" value="NZ_LTAO01000007.1"/>
</dbReference>